<organism evidence="1 3">
    <name type="scientific">Chondrus crispus</name>
    <name type="common">Carrageen Irish moss</name>
    <name type="synonym">Polymorpha crispa</name>
    <dbReference type="NCBI Taxonomy" id="2769"/>
    <lineage>
        <taxon>Eukaryota</taxon>
        <taxon>Rhodophyta</taxon>
        <taxon>Florideophyceae</taxon>
        <taxon>Rhodymeniophycidae</taxon>
        <taxon>Gigartinales</taxon>
        <taxon>Gigartinaceae</taxon>
        <taxon>Chondrus</taxon>
    </lineage>
</organism>
<proteinExistence type="predicted"/>
<protein>
    <submittedName>
        <fullName evidence="1">Uncharacterized protein</fullName>
    </submittedName>
</protein>
<dbReference type="AlphaFoldDB" id="R7QJX6"/>
<keyword evidence="3" id="KW-1185">Reference proteome</keyword>
<dbReference type="GeneID" id="17326002"/>
<dbReference type="RefSeq" id="XP_005718282.1">
    <property type="nucleotide sequence ID" value="XM_005718225.1"/>
</dbReference>
<gene>
    <name evidence="1" type="ORF">CHC_T00001040001</name>
    <name evidence="2" type="ORF">CHC_T00006192001</name>
</gene>
<dbReference type="RefSeq" id="XP_005718659.1">
    <property type="nucleotide sequence ID" value="XM_005718602.1"/>
</dbReference>
<dbReference type="Gramene" id="CDF38389">
    <property type="protein sequence ID" value="CDF38389"/>
    <property type="gene ID" value="CHC_T00001040001"/>
</dbReference>
<name>R7QJX6_CHOCR</name>
<dbReference type="EMBL" id="HG001931">
    <property type="protein sequence ID" value="CDF38389.1"/>
    <property type="molecule type" value="Genomic_DNA"/>
</dbReference>
<evidence type="ECO:0000313" key="1">
    <source>
        <dbReference type="EMBL" id="CDF38389.1"/>
    </source>
</evidence>
<dbReference type="Gramene" id="CDF38754">
    <property type="protein sequence ID" value="CDF38754"/>
    <property type="gene ID" value="CHC_T00006192001"/>
</dbReference>
<evidence type="ECO:0000313" key="3">
    <source>
        <dbReference type="Proteomes" id="UP000012073"/>
    </source>
</evidence>
<dbReference type="KEGG" id="ccp:CHC_T00001040001"/>
<reference evidence="3" key="1">
    <citation type="journal article" date="2013" name="Proc. Natl. Acad. Sci. U.S.A.">
        <title>Genome structure and metabolic features in the red seaweed Chondrus crispus shed light on evolution of the Archaeplastida.</title>
        <authorList>
            <person name="Collen J."/>
            <person name="Porcel B."/>
            <person name="Carre W."/>
            <person name="Ball S.G."/>
            <person name="Chaparro C."/>
            <person name="Tonon T."/>
            <person name="Barbeyron T."/>
            <person name="Michel G."/>
            <person name="Noel B."/>
            <person name="Valentin K."/>
            <person name="Elias M."/>
            <person name="Artiguenave F."/>
            <person name="Arun A."/>
            <person name="Aury J.M."/>
            <person name="Barbosa-Neto J.F."/>
            <person name="Bothwell J.H."/>
            <person name="Bouget F.Y."/>
            <person name="Brillet L."/>
            <person name="Cabello-Hurtado F."/>
            <person name="Capella-Gutierrez S."/>
            <person name="Charrier B."/>
            <person name="Cladiere L."/>
            <person name="Cock J.M."/>
            <person name="Coelho S.M."/>
            <person name="Colleoni C."/>
            <person name="Czjzek M."/>
            <person name="Da Silva C."/>
            <person name="Delage L."/>
            <person name="Denoeud F."/>
            <person name="Deschamps P."/>
            <person name="Dittami S.M."/>
            <person name="Gabaldon T."/>
            <person name="Gachon C.M."/>
            <person name="Groisillier A."/>
            <person name="Herve C."/>
            <person name="Jabbari K."/>
            <person name="Katinka M."/>
            <person name="Kloareg B."/>
            <person name="Kowalczyk N."/>
            <person name="Labadie K."/>
            <person name="Leblanc C."/>
            <person name="Lopez P.J."/>
            <person name="McLachlan D.H."/>
            <person name="Meslet-Cladiere L."/>
            <person name="Moustafa A."/>
            <person name="Nehr Z."/>
            <person name="Nyvall Collen P."/>
            <person name="Panaud O."/>
            <person name="Partensky F."/>
            <person name="Poulain J."/>
            <person name="Rensing S.A."/>
            <person name="Rousvoal S."/>
            <person name="Samson G."/>
            <person name="Symeonidi A."/>
            <person name="Weissenbach J."/>
            <person name="Zambounis A."/>
            <person name="Wincker P."/>
            <person name="Boyen C."/>
        </authorList>
    </citation>
    <scope>NUCLEOTIDE SEQUENCE [LARGE SCALE GENOMIC DNA]</scope>
    <source>
        <strain evidence="3">cv. Stackhouse</strain>
    </source>
</reference>
<accession>R7QJX6</accession>
<sequence>MVLRRILTVVFRSRVCATTRCLLQICVTIRLLLL</sequence>
<evidence type="ECO:0000313" key="2">
    <source>
        <dbReference type="EMBL" id="CDF38754.1"/>
    </source>
</evidence>
<dbReference type="EMBL" id="HG001967">
    <property type="protein sequence ID" value="CDF38754.1"/>
    <property type="molecule type" value="Genomic_DNA"/>
</dbReference>
<reference evidence="1" key="2">
    <citation type="journal article" date="2013" name="Proc. Natl. Acad. Sci. U.S.A.">
        <title>Genome structure and metabolic features in the red seaweed Chondrus crispus shed light on evolution of the Archaeplastida.</title>
        <authorList>
            <person name="Collen J."/>
            <person name="Porcel B."/>
            <person name="Carre W."/>
            <person name="Ball S.G."/>
            <person name="Chaparro C."/>
            <person name="Tonon T."/>
            <person name="Barbeyron T."/>
            <person name="Michel G."/>
            <person name="Noel B."/>
            <person name="Valentin K."/>
            <person name="Elias M."/>
            <person name="Artiguenave F."/>
            <person name="Arun A."/>
            <person name="Aury J.M."/>
            <person name="Barbosa-Neto J.F."/>
            <person name="Bothwell J.H."/>
            <person name="Bouget F.Y."/>
            <person name="Brillet L."/>
            <person name="Cabello-Hurtado F."/>
            <person name="Capella-Gutierrez S."/>
            <person name="Charrier B."/>
            <person name="Cladiere L."/>
            <person name="Cock J.M."/>
            <person name="Coelho S.M."/>
            <person name="Colleoni C."/>
            <person name="Czjzek M."/>
            <person name="Da Silva C."/>
            <person name="Delage L."/>
            <person name="Denoeud F."/>
            <person name="Deschamps P."/>
            <person name="Dittami S.M."/>
            <person name="Gabalden T."/>
            <person name="Gachon C.M."/>
            <person name="Groisillier A."/>
            <person name="Herve C."/>
            <person name="Jabbari K."/>
            <person name="Katinka M."/>
            <person name="Kloareg B."/>
            <person name="Kowalczyk N."/>
            <person name="Labadie K."/>
            <person name="Leblanc C."/>
            <person name="Lopez P.J."/>
            <person name="McLachlan D.H."/>
            <person name="Meslet-Cladiere L."/>
            <person name="Moustafa A."/>
            <person name="Nehr Z."/>
            <person name="Nyvall Collen P."/>
            <person name="Panaud O."/>
            <person name="Partensky F."/>
            <person name="Poulain J."/>
            <person name="Rensing S.A."/>
            <person name="Rousvoal S."/>
            <person name="Samson G."/>
            <person name="Symeonidi A."/>
            <person name="Weissenbach J."/>
            <person name="Zambounis A."/>
            <person name="Wincker P."/>
            <person name="Boyen C."/>
        </authorList>
    </citation>
    <scope>NUCLEOTIDE SEQUENCE [LARGE SCALE GENOMIC DNA]</scope>
    <source>
        <strain evidence="1">Stackhouse</strain>
    </source>
</reference>
<dbReference type="GeneID" id="17326426"/>
<reference evidence="1" key="3">
    <citation type="submission" date="2013-05" db="EMBL/GenBank/DDBJ databases">
        <authorList>
            <person name="Genoscope - CEA"/>
        </authorList>
    </citation>
    <scope>NUCLEOTIDE SEQUENCE</scope>
    <source>
        <strain evidence="1">Stackhouse</strain>
    </source>
</reference>
<dbReference type="KEGG" id="ccp:CHC_T00006192001"/>
<dbReference type="Proteomes" id="UP000012073">
    <property type="component" value="Unassembled WGS sequence"/>
</dbReference>